<dbReference type="AlphaFoldDB" id="A0A9D9DRP8"/>
<dbReference type="EMBL" id="JADIMZ010000085">
    <property type="protein sequence ID" value="MBO8432714.1"/>
    <property type="molecule type" value="Genomic_DNA"/>
</dbReference>
<proteinExistence type="predicted"/>
<reference evidence="1" key="1">
    <citation type="submission" date="2020-10" db="EMBL/GenBank/DDBJ databases">
        <authorList>
            <person name="Gilroy R."/>
        </authorList>
    </citation>
    <scope>NUCLEOTIDE SEQUENCE</scope>
    <source>
        <strain evidence="1">2889</strain>
    </source>
</reference>
<evidence type="ECO:0000313" key="1">
    <source>
        <dbReference type="EMBL" id="MBO8432714.1"/>
    </source>
</evidence>
<reference evidence="1" key="2">
    <citation type="journal article" date="2021" name="PeerJ">
        <title>Extensive microbial diversity within the chicken gut microbiome revealed by metagenomics and culture.</title>
        <authorList>
            <person name="Gilroy R."/>
            <person name="Ravi A."/>
            <person name="Getino M."/>
            <person name="Pursley I."/>
            <person name="Horton D.L."/>
            <person name="Alikhan N.F."/>
            <person name="Baker D."/>
            <person name="Gharbi K."/>
            <person name="Hall N."/>
            <person name="Watson M."/>
            <person name="Adriaenssens E.M."/>
            <person name="Foster-Nyarko E."/>
            <person name="Jarju S."/>
            <person name="Secka A."/>
            <person name="Antonio M."/>
            <person name="Oren A."/>
            <person name="Chaudhuri R.R."/>
            <person name="La Ragione R."/>
            <person name="Hildebrand F."/>
            <person name="Pallen M.J."/>
        </authorList>
    </citation>
    <scope>NUCLEOTIDE SEQUENCE</scope>
    <source>
        <strain evidence="1">2889</strain>
    </source>
</reference>
<sequence length="298" mass="33734">MEALKQVYERISFLRDNGIKMKDIAARTGFSPSVLSALYSTVIPEYEKNLQQGEDQEEALDHALILVNNVSRKKLMASLPSLLSTLATMDVPALPHKGYFGNPFLSAIGQGMAAAVKGIEPFCGTYLSYSISSNGKKLKIEPYLLAMADNGLYAEAFHNNAYGAQHQGAVLMNGASHIYICFNEFQDPQLSLFYICLKIPMYDRPPFLRGLYLCLDYNHNPIARRILFVRQSSSTDRESFRKMQGFMKDFDQLDEDERKIYDYTCTEADSIRLCNIPSPQMDYGDLQQEKAILRENPK</sequence>
<gene>
    <name evidence="1" type="ORF">IAB08_05420</name>
</gene>
<dbReference type="Proteomes" id="UP000823612">
    <property type="component" value="Unassembled WGS sequence"/>
</dbReference>
<accession>A0A9D9DRP8</accession>
<evidence type="ECO:0000313" key="2">
    <source>
        <dbReference type="Proteomes" id="UP000823612"/>
    </source>
</evidence>
<comment type="caution">
    <text evidence="1">The sequence shown here is derived from an EMBL/GenBank/DDBJ whole genome shotgun (WGS) entry which is preliminary data.</text>
</comment>
<name>A0A9D9DRP8_9BACT</name>
<organism evidence="1 2">
    <name type="scientific">Candidatus Pullibacteroides excrementavium</name>
    <dbReference type="NCBI Taxonomy" id="2840905"/>
    <lineage>
        <taxon>Bacteria</taxon>
        <taxon>Pseudomonadati</taxon>
        <taxon>Bacteroidota</taxon>
        <taxon>Bacteroidia</taxon>
        <taxon>Bacteroidales</taxon>
        <taxon>Candidatus Pullibacteroides</taxon>
    </lineage>
</organism>
<protein>
    <submittedName>
        <fullName evidence="1">Uncharacterized protein</fullName>
    </submittedName>
</protein>